<dbReference type="SUPFAM" id="SSF63748">
    <property type="entry name" value="Tudor/PWWP/MBT"/>
    <property type="match status" value="1"/>
</dbReference>
<feature type="region of interest" description="Disordered" evidence="1">
    <location>
        <begin position="604"/>
        <end position="630"/>
    </location>
</feature>
<dbReference type="PANTHER" id="PTHR35491">
    <property type="entry name" value="OS12G0638500-LIKE PROTEIN"/>
    <property type="match status" value="1"/>
</dbReference>
<feature type="region of interest" description="Disordered" evidence="1">
    <location>
        <begin position="394"/>
        <end position="422"/>
    </location>
</feature>
<comment type="caution">
    <text evidence="2">The sequence shown here is derived from an EMBL/GenBank/DDBJ whole genome shotgun (WGS) entry which is preliminary data.</text>
</comment>
<dbReference type="PANTHER" id="PTHR35491:SF12">
    <property type="entry name" value="RRM DOMAIN-CONTAINING PROTEIN"/>
    <property type="match status" value="1"/>
</dbReference>
<gene>
    <name evidence="2" type="ORF">EJB05_31985</name>
</gene>
<feature type="non-terminal residue" evidence="2">
    <location>
        <position position="1"/>
    </location>
</feature>
<dbReference type="EMBL" id="RWGY01000026">
    <property type="protein sequence ID" value="TVU22300.1"/>
    <property type="molecule type" value="Genomic_DNA"/>
</dbReference>
<evidence type="ECO:0000313" key="2">
    <source>
        <dbReference type="EMBL" id="TVU22300.1"/>
    </source>
</evidence>
<reference evidence="2 3" key="1">
    <citation type="journal article" date="2019" name="Sci. Rep.">
        <title>A high-quality genome of Eragrostis curvula grass provides insights into Poaceae evolution and supports new strategies to enhance forage quality.</title>
        <authorList>
            <person name="Carballo J."/>
            <person name="Santos B.A.C.M."/>
            <person name="Zappacosta D."/>
            <person name="Garbus I."/>
            <person name="Selva J.P."/>
            <person name="Gallo C.A."/>
            <person name="Diaz A."/>
            <person name="Albertini E."/>
            <person name="Caccamo M."/>
            <person name="Echenique V."/>
        </authorList>
    </citation>
    <scope>NUCLEOTIDE SEQUENCE [LARGE SCALE GENOMIC DNA]</scope>
    <source>
        <strain evidence="3">cv. Victoria</strain>
        <tissue evidence="2">Leaf</tissue>
    </source>
</reference>
<organism evidence="2 3">
    <name type="scientific">Eragrostis curvula</name>
    <name type="common">weeping love grass</name>
    <dbReference type="NCBI Taxonomy" id="38414"/>
    <lineage>
        <taxon>Eukaryota</taxon>
        <taxon>Viridiplantae</taxon>
        <taxon>Streptophyta</taxon>
        <taxon>Embryophyta</taxon>
        <taxon>Tracheophyta</taxon>
        <taxon>Spermatophyta</taxon>
        <taxon>Magnoliopsida</taxon>
        <taxon>Liliopsida</taxon>
        <taxon>Poales</taxon>
        <taxon>Poaceae</taxon>
        <taxon>PACMAD clade</taxon>
        <taxon>Chloridoideae</taxon>
        <taxon>Eragrostideae</taxon>
        <taxon>Eragrostidinae</taxon>
        <taxon>Eragrostis</taxon>
    </lineage>
</organism>
<dbReference type="Gramene" id="TVU22300">
    <property type="protein sequence ID" value="TVU22300"/>
    <property type="gene ID" value="EJB05_31985"/>
</dbReference>
<keyword evidence="3" id="KW-1185">Reference proteome</keyword>
<protein>
    <recommendedName>
        <fullName evidence="4">PWWP domain-containing protein</fullName>
    </recommendedName>
</protein>
<accession>A0A5J9UGH1</accession>
<evidence type="ECO:0000256" key="1">
    <source>
        <dbReference type="SAM" id="MobiDB-lite"/>
    </source>
</evidence>
<feature type="compositionally biased region" description="Polar residues" evidence="1">
    <location>
        <begin position="606"/>
        <end position="623"/>
    </location>
</feature>
<proteinExistence type="predicted"/>
<name>A0A5J9UGH1_9POAL</name>
<dbReference type="OrthoDB" id="21615at2759"/>
<dbReference type="Proteomes" id="UP000324897">
    <property type="component" value="Unassembled WGS sequence"/>
</dbReference>
<dbReference type="AlphaFoldDB" id="A0A5J9UGH1"/>
<sequence>MEAKTLTPDADAAAGAGADAAPKTLAAGELVWAKPKGRRRVWWPARLLSACPADGARDVGVSYLGDPGAPPGPAAQVRRFADPDADGMARGSTARAFLAAVQEAHASAVAALRASLTCGCAPPPSPEAGFVVVGVANLSPAEFLAALRDAALAGSPVGLVDRTRLKSWVRAFGEGWGPGGAGHYPRRTVEELVDKIDLDVPASEDKEDDEWLADAEDEHKALELLQKTPAQKKRRAAALMDEEDAGEDEKKGDSATGAGTSGKRERKRSKYLSPPYTNVGVIALPRKAADLPKALVASAVEYDTKVLPGGIVVEEVLSLVLGLGKDVHLGSRFPKAAESFLLSFRSSEFKCPDSKSYEVHESPVTHAIGKVDVDTAEGVISDSQTALKLGNCSLKRGRKKDGDGSASSSINKKKREKSSPASIIGCGLPITPAIPIRQVKAEDIRSQMKAGGAARGLGVGVKNEKFKPAVFKCDISPAVPEATKPGQEQNQANDGFVVKTPLAVDINLSDKPAKENDEAKLQDEKNKPSLFKCAISAAVLGAAKSEHKQQVDGFVGKTLLAVENTLSDQSARKNVEIKFGDEDSKLLVFKCPISAAVPAATEPEVHQSSVSTPQVSGNTFSDQSAKENGEAIKSETNVESILVDVPIRSIQMEAIGPEAKICIDDTMQSVVADVPVTNVSKEAKESKPNVCIDVPAQSVGADDVAVQSISANDVPVQSVGASDVPVQSVGADVPVQSVGADVRASNERSLMVRDIAQVIEENKEHTSVEMHTVQQSYASLQAMAPEMLMKVTNSNGTDVIPVNHALKDDCQKDEQPNQKVKLTVGSMTNHFSDEAVNGTCHDATNSAPKKKKKKTSQLFVAPAEIIVEFTLGVIMPSREELLSAFGKFGFLIESQTNISKVTRSARVVFAKKAEAEKAYNRAEFLGQFGPPFATLRLGDLPPIELSAPSPPSSLASRPPLTDVRKNLEKMISARRSSLKNATSADGLTPVSDKLLADMQGLLAQVDKMLGGPSSRIGADKNDPFG</sequence>
<evidence type="ECO:0000313" key="3">
    <source>
        <dbReference type="Proteomes" id="UP000324897"/>
    </source>
</evidence>
<dbReference type="CDD" id="cd05162">
    <property type="entry name" value="PWWP"/>
    <property type="match status" value="1"/>
</dbReference>
<feature type="region of interest" description="Disordered" evidence="1">
    <location>
        <begin position="223"/>
        <end position="270"/>
    </location>
</feature>
<evidence type="ECO:0008006" key="4">
    <source>
        <dbReference type="Google" id="ProtNLM"/>
    </source>
</evidence>